<evidence type="ECO:0000313" key="2">
    <source>
        <dbReference type="Proteomes" id="UP000199331"/>
    </source>
</evidence>
<evidence type="ECO:0000313" key="1">
    <source>
        <dbReference type="EMBL" id="SFP16345.1"/>
    </source>
</evidence>
<sequence>MKRIVGEFQDDITIDEACEFAGTTTAWIHVHTQKLVIISGFVGQGIWIGAGGNVLITGVVNGDVMNYGRKLRIEGTIGALADSGSHGPAEIGASGVILELE</sequence>
<reference evidence="2" key="1">
    <citation type="submission" date="2016-10" db="EMBL/GenBank/DDBJ databases">
        <authorList>
            <person name="Varghese N."/>
            <person name="Submissions S."/>
        </authorList>
    </citation>
    <scope>NUCLEOTIDE SEQUENCE [LARGE SCALE GENOMIC DNA]</scope>
    <source>
        <strain evidence="2">CGMCC 1.7715</strain>
    </source>
</reference>
<dbReference type="STRING" id="604088.SAMN04488060_1764"/>
<dbReference type="RefSeq" id="WP_090480074.1">
    <property type="nucleotide sequence ID" value="NZ_FOWZ01000002.1"/>
</dbReference>
<name>A0A1I5N354_9SPHN</name>
<gene>
    <name evidence="1" type="ORF">SAMN04488060_1764</name>
</gene>
<proteinExistence type="predicted"/>
<keyword evidence="2" id="KW-1185">Reference proteome</keyword>
<dbReference type="EMBL" id="FOWZ01000002">
    <property type="protein sequence ID" value="SFP16345.1"/>
    <property type="molecule type" value="Genomic_DNA"/>
</dbReference>
<evidence type="ECO:0008006" key="3">
    <source>
        <dbReference type="Google" id="ProtNLM"/>
    </source>
</evidence>
<organism evidence="1 2">
    <name type="scientific">Qipengyuania nanhaisediminis</name>
    <dbReference type="NCBI Taxonomy" id="604088"/>
    <lineage>
        <taxon>Bacteria</taxon>
        <taxon>Pseudomonadati</taxon>
        <taxon>Pseudomonadota</taxon>
        <taxon>Alphaproteobacteria</taxon>
        <taxon>Sphingomonadales</taxon>
        <taxon>Erythrobacteraceae</taxon>
        <taxon>Qipengyuania</taxon>
    </lineage>
</organism>
<dbReference type="AlphaFoldDB" id="A0A1I5N354"/>
<protein>
    <recommendedName>
        <fullName evidence="3">Polymer-forming protein</fullName>
    </recommendedName>
</protein>
<dbReference type="Proteomes" id="UP000199331">
    <property type="component" value="Unassembled WGS sequence"/>
</dbReference>
<accession>A0A1I5N354</accession>